<evidence type="ECO:0000313" key="1">
    <source>
        <dbReference type="EMBL" id="MPM06091.1"/>
    </source>
</evidence>
<protein>
    <submittedName>
        <fullName evidence="1">Uncharacterized protein</fullName>
    </submittedName>
</protein>
<accession>A0A644WRE7</accession>
<organism evidence="1">
    <name type="scientific">bioreactor metagenome</name>
    <dbReference type="NCBI Taxonomy" id="1076179"/>
    <lineage>
        <taxon>unclassified sequences</taxon>
        <taxon>metagenomes</taxon>
        <taxon>ecological metagenomes</taxon>
    </lineage>
</organism>
<sequence length="93" mass="10555">MLIQFMEKRESFVLNVRTFLNVAFCVTSNESGPRSVNGRYISEARSDEVFLSQEKALRFENFDTSFPVNFSFLSISAGKTAMLPISCDEKTLI</sequence>
<dbReference type="AlphaFoldDB" id="A0A644WRE7"/>
<comment type="caution">
    <text evidence="1">The sequence shown here is derived from an EMBL/GenBank/DDBJ whole genome shotgun (WGS) entry which is preliminary data.</text>
</comment>
<gene>
    <name evidence="1" type="ORF">SDC9_52387</name>
</gene>
<name>A0A644WRE7_9ZZZZ</name>
<proteinExistence type="predicted"/>
<reference evidence="1" key="1">
    <citation type="submission" date="2019-08" db="EMBL/GenBank/DDBJ databases">
        <authorList>
            <person name="Kucharzyk K."/>
            <person name="Murdoch R.W."/>
            <person name="Higgins S."/>
            <person name="Loffler F."/>
        </authorList>
    </citation>
    <scope>NUCLEOTIDE SEQUENCE</scope>
</reference>
<dbReference type="EMBL" id="VSSQ01001196">
    <property type="protein sequence ID" value="MPM06091.1"/>
    <property type="molecule type" value="Genomic_DNA"/>
</dbReference>